<feature type="region of interest" description="Disordered" evidence="1">
    <location>
        <begin position="1"/>
        <end position="66"/>
    </location>
</feature>
<gene>
    <name evidence="2" type="ORF">BECKDK2373C_GA0170839_102823</name>
</gene>
<feature type="compositionally biased region" description="Basic and acidic residues" evidence="1">
    <location>
        <begin position="22"/>
        <end position="35"/>
    </location>
</feature>
<evidence type="ECO:0000313" key="2">
    <source>
        <dbReference type="EMBL" id="VFJ50250.1"/>
    </source>
</evidence>
<name>A0A450SCZ6_9GAMM</name>
<sequence length="137" mass="15360">MPAKQGSAGASPSHRKVVGSHKTAETHRARRKEETLFYQRAVPENGAPRSLSDLGVRREGKRDRDQNLCKFEANSGLFNEDLRKFWPISAFPQQNHPKSDRLLGMLRRITPRIASARTRGAALEVDPDIGAALFEQQ</sequence>
<dbReference type="AlphaFoldDB" id="A0A450SCZ6"/>
<evidence type="ECO:0000256" key="1">
    <source>
        <dbReference type="SAM" id="MobiDB-lite"/>
    </source>
</evidence>
<dbReference type="EMBL" id="CAADEY010000028">
    <property type="protein sequence ID" value="VFJ50250.1"/>
    <property type="molecule type" value="Genomic_DNA"/>
</dbReference>
<protein>
    <submittedName>
        <fullName evidence="2">Uncharacterized protein</fullName>
    </submittedName>
</protein>
<organism evidence="2">
    <name type="scientific">Candidatus Kentrum sp. DK</name>
    <dbReference type="NCBI Taxonomy" id="2126562"/>
    <lineage>
        <taxon>Bacteria</taxon>
        <taxon>Pseudomonadati</taxon>
        <taxon>Pseudomonadota</taxon>
        <taxon>Gammaproteobacteria</taxon>
        <taxon>Candidatus Kentrum</taxon>
    </lineage>
</organism>
<proteinExistence type="predicted"/>
<reference evidence="2" key="1">
    <citation type="submission" date="2019-02" db="EMBL/GenBank/DDBJ databases">
        <authorList>
            <person name="Gruber-Vodicka R. H."/>
            <person name="Seah K. B. B."/>
        </authorList>
    </citation>
    <scope>NUCLEOTIDE SEQUENCE</scope>
    <source>
        <strain evidence="2">BECK_DK161</strain>
    </source>
</reference>
<accession>A0A450SCZ6</accession>
<feature type="compositionally biased region" description="Basic and acidic residues" evidence="1">
    <location>
        <begin position="55"/>
        <end position="66"/>
    </location>
</feature>